<dbReference type="SUPFAM" id="SSF51735">
    <property type="entry name" value="NAD(P)-binding Rossmann-fold domains"/>
    <property type="match status" value="1"/>
</dbReference>
<comment type="caution">
    <text evidence="4">The sequence shown here is derived from an EMBL/GenBank/DDBJ whole genome shotgun (WGS) entry which is preliminary data.</text>
</comment>
<proteinExistence type="inferred from homology"/>
<comment type="similarity">
    <text evidence="1">Belongs to the short-chain dehydrogenases/reductases (SDR) family.</text>
</comment>
<dbReference type="AlphaFoldDB" id="A0AAW0R6W6"/>
<gene>
    <name evidence="4" type="ORF">PG999_001992</name>
</gene>
<dbReference type="EMBL" id="JAQQWP010000002">
    <property type="protein sequence ID" value="KAK8129612.1"/>
    <property type="molecule type" value="Genomic_DNA"/>
</dbReference>
<accession>A0AAW0R6W6</accession>
<evidence type="ECO:0000313" key="5">
    <source>
        <dbReference type="Proteomes" id="UP001392437"/>
    </source>
</evidence>
<evidence type="ECO:0000313" key="4">
    <source>
        <dbReference type="EMBL" id="KAK8129612.1"/>
    </source>
</evidence>
<dbReference type="InterPro" id="IPR002347">
    <property type="entry name" value="SDR_fam"/>
</dbReference>
<dbReference type="PANTHER" id="PTHR24320">
    <property type="entry name" value="RETINOL DEHYDROGENASE"/>
    <property type="match status" value="1"/>
</dbReference>
<evidence type="ECO:0000256" key="1">
    <source>
        <dbReference type="ARBA" id="ARBA00006484"/>
    </source>
</evidence>
<evidence type="ECO:0000256" key="2">
    <source>
        <dbReference type="ARBA" id="ARBA00022857"/>
    </source>
</evidence>
<evidence type="ECO:0000256" key="3">
    <source>
        <dbReference type="ARBA" id="ARBA00023002"/>
    </source>
</evidence>
<organism evidence="4 5">
    <name type="scientific">Apiospora kogelbergensis</name>
    <dbReference type="NCBI Taxonomy" id="1337665"/>
    <lineage>
        <taxon>Eukaryota</taxon>
        <taxon>Fungi</taxon>
        <taxon>Dikarya</taxon>
        <taxon>Ascomycota</taxon>
        <taxon>Pezizomycotina</taxon>
        <taxon>Sordariomycetes</taxon>
        <taxon>Xylariomycetidae</taxon>
        <taxon>Amphisphaeriales</taxon>
        <taxon>Apiosporaceae</taxon>
        <taxon>Apiospora</taxon>
    </lineage>
</organism>
<dbReference type="PANTHER" id="PTHR24320:SF252">
    <property type="entry name" value="DEHYDROGENASE_REDUCTASE FAMILY PROTEIN, PUTATIVE (AFU_ORTHOLOGUE AFUA_3G08550)-RELATED"/>
    <property type="match status" value="1"/>
</dbReference>
<dbReference type="GO" id="GO:0016491">
    <property type="term" value="F:oxidoreductase activity"/>
    <property type="evidence" value="ECO:0007669"/>
    <property type="project" value="UniProtKB-KW"/>
</dbReference>
<keyword evidence="2" id="KW-0521">NADP</keyword>
<dbReference type="Proteomes" id="UP001392437">
    <property type="component" value="Unassembled WGS sequence"/>
</dbReference>
<protein>
    <submittedName>
        <fullName evidence="4">Short chain dehydrogenase/ reductase</fullName>
    </submittedName>
</protein>
<name>A0AAW0R6W6_9PEZI</name>
<dbReference type="InterPro" id="IPR036291">
    <property type="entry name" value="NAD(P)-bd_dom_sf"/>
</dbReference>
<keyword evidence="3" id="KW-0560">Oxidoreductase</keyword>
<dbReference type="Gene3D" id="3.40.50.720">
    <property type="entry name" value="NAD(P)-binding Rossmann-like Domain"/>
    <property type="match status" value="1"/>
</dbReference>
<sequence length="384" mass="41344">MAGLLFQAYMKFNPIPLPLPDTFAGQTAVVTGGTSGLGLATAVHLLRLGAAEVIISARDAARGRNAAAHITAEASKGGGGKDDGGRNKKTLGQVRVLELDMNRYDSVVAFAKNVIEVKKGKGGVDVVVLNAGMIGTEYELGPEGWEQNLQTNTLSTTLLAALLLPYMKSERANRRSPAHLTLVGSMRHTDPDINQWHEWAGQEGGGGVLEHLNRPENFGSANDRYASTKLLLEYAFGELVKLARKDGPNNGDGDKGQPQVIMNTVCPGIVKTSLARDYEARGGLGMRVVVAIFQGLFGKSAADGARSYLAAVTTKENQHYKHLMSHIPMPCHIANELTQRVCIRMSERVISSHAGQEMQAQVWGELRHELGAKVPAFKETLLTD</sequence>
<keyword evidence="5" id="KW-1185">Reference proteome</keyword>
<dbReference type="PRINTS" id="PR00081">
    <property type="entry name" value="GDHRDH"/>
</dbReference>
<dbReference type="Pfam" id="PF00106">
    <property type="entry name" value="adh_short"/>
    <property type="match status" value="1"/>
</dbReference>
<reference evidence="4 5" key="1">
    <citation type="submission" date="2023-01" db="EMBL/GenBank/DDBJ databases">
        <title>Analysis of 21 Apiospora genomes using comparative genomics revels a genus with tremendous synthesis potential of carbohydrate active enzymes and secondary metabolites.</title>
        <authorList>
            <person name="Sorensen T."/>
        </authorList>
    </citation>
    <scope>NUCLEOTIDE SEQUENCE [LARGE SCALE GENOMIC DNA]</scope>
    <source>
        <strain evidence="4 5">CBS 117206</strain>
    </source>
</reference>